<evidence type="ECO:0000313" key="3">
    <source>
        <dbReference type="Proteomes" id="UP000294911"/>
    </source>
</evidence>
<dbReference type="InterPro" id="IPR036665">
    <property type="entry name" value="PTS_IIA_glucitol/sorbitol_sf"/>
</dbReference>
<dbReference type="PANTHER" id="PTHR40398:SF1">
    <property type="entry name" value="PTS SYSTEM GLUCITOL_SORBITOL-SPECIFIC EIIA COMPONENT"/>
    <property type="match status" value="1"/>
</dbReference>
<dbReference type="EMBL" id="SLXQ01000003">
    <property type="protein sequence ID" value="TCP54024.1"/>
    <property type="molecule type" value="Genomic_DNA"/>
</dbReference>
<dbReference type="Pfam" id="PF03829">
    <property type="entry name" value="PTSIIA_gutA"/>
    <property type="match status" value="1"/>
</dbReference>
<dbReference type="AlphaFoldDB" id="A0A4R2QXH2"/>
<proteinExistence type="predicted"/>
<accession>A0A4R2QXH2</accession>
<sequence>MTSVGIDVYYESSVLRVGAEAADMVEGGVWILYADPIPDALEEVSIVHAPTGELTREMRAGDRLWLGEDSVELTAVGERANENLRTIGHVVIYLDQEDTQLLPGAVHAKGSLPAPVAGTSLRLTAP</sequence>
<evidence type="ECO:0000313" key="2">
    <source>
        <dbReference type="EMBL" id="TCP54024.1"/>
    </source>
</evidence>
<dbReference type="InterPro" id="IPR004716">
    <property type="entry name" value="PTS_IIA_glucitol/sorbitol-sp"/>
</dbReference>
<feature type="modified residue" description="Phosphohistidine; by HPr" evidence="1">
    <location>
        <position position="48"/>
    </location>
</feature>
<dbReference type="Proteomes" id="UP000294911">
    <property type="component" value="Unassembled WGS sequence"/>
</dbReference>
<reference evidence="2 3" key="1">
    <citation type="submission" date="2019-03" db="EMBL/GenBank/DDBJ databases">
        <title>Genomic Encyclopedia of Type Strains, Phase IV (KMG-IV): sequencing the most valuable type-strain genomes for metagenomic binning, comparative biology and taxonomic classification.</title>
        <authorList>
            <person name="Goeker M."/>
        </authorList>
    </citation>
    <scope>NUCLEOTIDE SEQUENCE [LARGE SCALE GENOMIC DNA]</scope>
    <source>
        <strain evidence="2 3">DSM 45765</strain>
    </source>
</reference>
<dbReference type="GO" id="GO:0016301">
    <property type="term" value="F:kinase activity"/>
    <property type="evidence" value="ECO:0007669"/>
    <property type="project" value="TreeGrafter"/>
</dbReference>
<dbReference type="PANTHER" id="PTHR40398">
    <property type="entry name" value="PTS SYSTEM GLUCITOL/SORBITOL-SPECIFIC EIIA COMPONENT"/>
    <property type="match status" value="1"/>
</dbReference>
<name>A0A4R2QXH2_9PSEU</name>
<dbReference type="Gene3D" id="2.40.33.40">
    <property type="entry name" value="Phosphotransferase system, glucitol/sorbitol-specific IIA component"/>
    <property type="match status" value="1"/>
</dbReference>
<keyword evidence="3" id="KW-1185">Reference proteome</keyword>
<dbReference type="GO" id="GO:0009401">
    <property type="term" value="P:phosphoenolpyruvate-dependent sugar phosphotransferase system"/>
    <property type="evidence" value="ECO:0007669"/>
    <property type="project" value="InterPro"/>
</dbReference>
<gene>
    <name evidence="2" type="ORF">EV191_10364</name>
</gene>
<evidence type="ECO:0000256" key="1">
    <source>
        <dbReference type="PROSITE-ProRule" id="PRU00420"/>
    </source>
</evidence>
<organism evidence="2 3">
    <name type="scientific">Tamaricihabitans halophyticus</name>
    <dbReference type="NCBI Taxonomy" id="1262583"/>
    <lineage>
        <taxon>Bacteria</taxon>
        <taxon>Bacillati</taxon>
        <taxon>Actinomycetota</taxon>
        <taxon>Actinomycetes</taxon>
        <taxon>Pseudonocardiales</taxon>
        <taxon>Pseudonocardiaceae</taxon>
        <taxon>Tamaricihabitans</taxon>
    </lineage>
</organism>
<dbReference type="SUPFAM" id="SSF141530">
    <property type="entry name" value="PTSIIA/GutA-like"/>
    <property type="match status" value="1"/>
</dbReference>
<protein>
    <submittedName>
        <fullName evidence="2">PTS system glucitol/sorbitol-specific IIA component</fullName>
    </submittedName>
</protein>
<comment type="caution">
    <text evidence="2">The sequence shown here is derived from an EMBL/GenBank/DDBJ whole genome shotgun (WGS) entry which is preliminary data.</text>
</comment>
<dbReference type="GO" id="GO:0008982">
    <property type="term" value="F:protein-N(PI)-phosphohistidine-sugar phosphotransferase activity"/>
    <property type="evidence" value="ECO:0007669"/>
    <property type="project" value="InterPro"/>
</dbReference>
<dbReference type="RefSeq" id="WP_243658877.1">
    <property type="nucleotide sequence ID" value="NZ_SLXQ01000003.1"/>
</dbReference>
<dbReference type="GO" id="GO:0005737">
    <property type="term" value="C:cytoplasm"/>
    <property type="evidence" value="ECO:0007669"/>
    <property type="project" value="InterPro"/>
</dbReference>
<dbReference type="PROSITE" id="PS51097">
    <property type="entry name" value="PTS_EIIA_TYPE_5"/>
    <property type="match status" value="1"/>
</dbReference>